<dbReference type="EMBL" id="AP013035">
    <property type="protein sequence ID" value="BAT72069.1"/>
    <property type="molecule type" value="Genomic_DNA"/>
</dbReference>
<evidence type="ECO:0000313" key="2">
    <source>
        <dbReference type="Proteomes" id="UP000063234"/>
    </source>
</evidence>
<dbReference type="Proteomes" id="UP000063234">
    <property type="component" value="Chromosome"/>
</dbReference>
<dbReference type="KEGG" id="ttk:TST_1282"/>
<sequence length="1223" mass="136485">MLRKSNWPLIKTTFVVLFFLLMFSHVHSEVTNYCAIPPFLTTAVPPNILLVIDVSGSMDWSAYNPGEDRTGWCTNSNGCGWTYTGNEEGYFIPNKVYRYNDSEGYWEQTDDTDYEECPKAYTDIDYDKRYLGSCLNFLFMSRIDLVRWAITGGRPADCDYSDDFTTTECDPDIECEADYCILEASPQWEYVKVPKSRIAGILQIMEKESTKPRFGAIFYSGSGLRTQKIYIGDYPYTGSSINAGNADSEKPYTYLKRFINRIEPWDSTPTAIALWEAYDYFKQKNDHNYANGFNLINTSDEDTYYRDPHYFCDANKENCHWAPCAKDFVILLSDGQWNTGGTYPHITCSIDDGFENYSADPVVPAYRMHHDVLRSVNSTSNVEYQIRVQALYALGLFLGGTGEQSLKNVAMYGSYDLNNGDWPDSLSGYPSNNCTMDDCCDSPSCGKGSACTPLPLSSSDWDKVINNNGTPGSDGIPDTFLNAKNAYQIKKSILQFIRNILAKTSSGTSVSVLSEKAEKGANLIQALFYPKKTFSENDTSLSWIGYLNNLWLVKGWTPEEITIREDSDNDTALGLSHDKIVEFNYESGQLKILLFSDNNSDGVCDNQDASGNCIGGETATFDTLKKVWEAGEILHEESANDRVIWTAINLNGDSQIDKNDAFSATYVSQLNKFLYASNSTEAEQIINYVRGIDISGTRSRTVQGNTWKLGDIIYSTPQVADYLDPKNPSKSYSVIYVGANDGMLHAFRLGNLKFTSEPEHIAKLCNDAQTACYKDKLGHEMWALVPKNVLPYLKYLKDPNYCHLYYVDLTPFIFDIDTTNGTKKILIGGLRLGGACACTGDKCVTAPVYETKDGKDYCIFDNGTENLCDANSDGIFDEGVVGLSSYFALDVTDPENPIFLWEFTVPELGFSITGPAYLQYGNATFVVFGSGPTNYSGDSFQNLKFFALKVDPDTFAILSKQIIDTGIANAFGGRLFTINREANTYHPTFVGYTQYDNGTWKGGIYKLYIDNGTIQAQSYMSNIGPVTASVRTASVEDQLWLLFGEGRYWTGATDDPTSIRRIYAVNYDNCQPTCSIDSLSDVTEEVNGTAEAYTAGWYIKLSGREGSYNAERLITDPLYYKVRDKYYAFYVTFQPTSDICGFGGRTFVWAVEMLTGGQIQESTFGGKLFVQTSTGQIATFSKKASGSEPRKLGPVQGVPSENAPTFVAPSGRLKRQILYWLEK</sequence>
<proteinExistence type="predicted"/>
<dbReference type="PATRIC" id="fig|1298851.3.peg.1356"/>
<gene>
    <name evidence="1" type="primary">pilY1</name>
    <name evidence="1" type="ORF">TST_1282</name>
</gene>
<protein>
    <submittedName>
        <fullName evidence="1">Type IV pilus assembly protein PilY1</fullName>
    </submittedName>
</protein>
<keyword evidence="2" id="KW-1185">Reference proteome</keyword>
<dbReference type="STRING" id="1298851.TST_1282"/>
<dbReference type="AlphaFoldDB" id="A0A0S3QUQ4"/>
<name>A0A0S3QUQ4_THET7</name>
<organism evidence="1 2">
    <name type="scientific">Thermosulfidibacter takaii (strain DSM 17441 / JCM 13301 / NBRC 103674 / ABI70S6)</name>
    <dbReference type="NCBI Taxonomy" id="1298851"/>
    <lineage>
        <taxon>Bacteria</taxon>
        <taxon>Pseudomonadati</taxon>
        <taxon>Thermosulfidibacterota</taxon>
        <taxon>Thermosulfidibacteria</taxon>
        <taxon>Thermosulfidibacterales</taxon>
        <taxon>Thermosulfidibacteraceae</taxon>
    </lineage>
</organism>
<reference evidence="2" key="1">
    <citation type="journal article" date="2018" name="Science">
        <title>A primordial and reversible TCA cycle in a facultatively chemolithoautotrophic thermophile.</title>
        <authorList>
            <person name="Nunoura T."/>
            <person name="Chikaraishi Y."/>
            <person name="Izaki R."/>
            <person name="Suwa T."/>
            <person name="Sato T."/>
            <person name="Harada T."/>
            <person name="Mori K."/>
            <person name="Kato Y."/>
            <person name="Miyazaki M."/>
            <person name="Shimamura S."/>
            <person name="Yanagawa K."/>
            <person name="Shuto A."/>
            <person name="Ohkouchi N."/>
            <person name="Fujita N."/>
            <person name="Takaki Y."/>
            <person name="Atomi H."/>
            <person name="Takai K."/>
        </authorList>
    </citation>
    <scope>NUCLEOTIDE SEQUENCE [LARGE SCALE GENOMIC DNA]</scope>
    <source>
        <strain evidence="2">DSM 17441 / JCM 13301 / NBRC 103674 / ABI70S6</strain>
    </source>
</reference>
<evidence type="ECO:0000313" key="1">
    <source>
        <dbReference type="EMBL" id="BAT72069.1"/>
    </source>
</evidence>
<accession>A0A0S3QUQ4</accession>